<feature type="repeat" description="WD" evidence="5">
    <location>
        <begin position="263"/>
        <end position="304"/>
    </location>
</feature>
<dbReference type="InterPro" id="IPR015943">
    <property type="entry name" value="WD40/YVTN_repeat-like_dom_sf"/>
</dbReference>
<evidence type="ECO:0000313" key="7">
    <source>
        <dbReference type="EMBL" id="KAF3005774.1"/>
    </source>
</evidence>
<gene>
    <name evidence="7" type="ORF">E8E13_007251</name>
</gene>
<dbReference type="GO" id="GO:0043161">
    <property type="term" value="P:proteasome-mediated ubiquitin-dependent protein catabolic process"/>
    <property type="evidence" value="ECO:0007669"/>
    <property type="project" value="TreeGrafter"/>
</dbReference>
<evidence type="ECO:0000256" key="2">
    <source>
        <dbReference type="ARBA" id="ARBA00022737"/>
    </source>
</evidence>
<dbReference type="InterPro" id="IPR042238">
    <property type="entry name" value="Rad28/ERCC8/Ckn1/ATCSA-1"/>
</dbReference>
<dbReference type="PANTHER" id="PTHR46202">
    <property type="entry name" value="DNA EXCISION REPAIR PROTEIN ERCC-8"/>
    <property type="match status" value="1"/>
</dbReference>
<dbReference type="InterPro" id="IPR036322">
    <property type="entry name" value="WD40_repeat_dom_sf"/>
</dbReference>
<feature type="compositionally biased region" description="Acidic residues" evidence="6">
    <location>
        <begin position="421"/>
        <end position="431"/>
    </location>
</feature>
<organism evidence="7 8">
    <name type="scientific">Curvularia kusanoi</name>
    <name type="common">Cochliobolus kusanoi</name>
    <dbReference type="NCBI Taxonomy" id="90978"/>
    <lineage>
        <taxon>Eukaryota</taxon>
        <taxon>Fungi</taxon>
        <taxon>Dikarya</taxon>
        <taxon>Ascomycota</taxon>
        <taxon>Pezizomycotina</taxon>
        <taxon>Dothideomycetes</taxon>
        <taxon>Pleosporomycetidae</taxon>
        <taxon>Pleosporales</taxon>
        <taxon>Pleosporineae</taxon>
        <taxon>Pleosporaceae</taxon>
        <taxon>Curvularia</taxon>
    </lineage>
</organism>
<dbReference type="GO" id="GO:0000209">
    <property type="term" value="P:protein polyubiquitination"/>
    <property type="evidence" value="ECO:0007669"/>
    <property type="project" value="TreeGrafter"/>
</dbReference>
<dbReference type="EMBL" id="SWKU01000006">
    <property type="protein sequence ID" value="KAF3005774.1"/>
    <property type="molecule type" value="Genomic_DNA"/>
</dbReference>
<evidence type="ECO:0000256" key="1">
    <source>
        <dbReference type="ARBA" id="ARBA00022574"/>
    </source>
</evidence>
<dbReference type="GO" id="GO:0031464">
    <property type="term" value="C:Cul4A-RING E3 ubiquitin ligase complex"/>
    <property type="evidence" value="ECO:0007669"/>
    <property type="project" value="TreeGrafter"/>
</dbReference>
<feature type="compositionally biased region" description="Basic and acidic residues" evidence="6">
    <location>
        <begin position="432"/>
        <end position="442"/>
    </location>
</feature>
<dbReference type="PROSITE" id="PS00678">
    <property type="entry name" value="WD_REPEATS_1"/>
    <property type="match status" value="2"/>
</dbReference>
<feature type="repeat" description="WD" evidence="5">
    <location>
        <begin position="53"/>
        <end position="95"/>
    </location>
</feature>
<dbReference type="PROSITE" id="PS50294">
    <property type="entry name" value="WD_REPEATS_REGION"/>
    <property type="match status" value="3"/>
</dbReference>
<evidence type="ECO:0000256" key="5">
    <source>
        <dbReference type="PROSITE-ProRule" id="PRU00221"/>
    </source>
</evidence>
<keyword evidence="8" id="KW-1185">Reference proteome</keyword>
<dbReference type="GO" id="GO:0006283">
    <property type="term" value="P:transcription-coupled nucleotide-excision repair"/>
    <property type="evidence" value="ECO:0007669"/>
    <property type="project" value="InterPro"/>
</dbReference>
<keyword evidence="2" id="KW-0677">Repeat</keyword>
<sequence length="467" mass="50940">MTTQQHLLDRAYGFSPNNVLKRATATNLVYALQPAALTFSHRLPSNDDPHTRIPAHVAGVNALAIDRFEGRYLLSGGADSSIAIWDLEAATTSTESGDTQLPLSAVNKTAKEHKLGITQVDFYPFDSLAFLTSSYDHTVKLYSSETLQASAAFDLDAVVYNIALSPIASHLLVACATQGPNVRLVDLRSGATTHSLAGHAGAVLSTAWSPVTEHLLASGATDGTVRFWDIRRSVGSLGSLDLEDSVGRTAAPSHSYTHAQSRTQAHRGAVNGIAWTEDARHLVTTGHDQRIRVWDTATYANTLANFGPTVKNSGLAPIIPLLPPRHHFPAHADTMFFPNEHEMLFYELFDGKLLRRMRRPEPAKRAVDIAAAAAAGAGANGPKGTRNTRDRITSLAWRAHDVELYSAHADGSIVAWKPRTEEDEDADEEARVEELERDEGRKRKRDVLEDIYRGLTKRNVTFGNMGV</sequence>
<protein>
    <recommendedName>
        <fullName evidence="9">WD40 repeat-like protein</fullName>
    </recommendedName>
</protein>
<dbReference type="InterPro" id="IPR019775">
    <property type="entry name" value="WD40_repeat_CS"/>
</dbReference>
<dbReference type="Pfam" id="PF00400">
    <property type="entry name" value="WD40"/>
    <property type="match status" value="4"/>
</dbReference>
<reference evidence="7" key="1">
    <citation type="submission" date="2019-04" db="EMBL/GenBank/DDBJ databases">
        <title>Sequencing of skin fungus with MAO and IRED activity.</title>
        <authorList>
            <person name="Marsaioli A.J."/>
            <person name="Bonatto J.M.C."/>
            <person name="Reis Junior O."/>
        </authorList>
    </citation>
    <scope>NUCLEOTIDE SEQUENCE</scope>
    <source>
        <strain evidence="7">30M1</strain>
    </source>
</reference>
<dbReference type="SUPFAM" id="SSF50978">
    <property type="entry name" value="WD40 repeat-like"/>
    <property type="match status" value="1"/>
</dbReference>
<keyword evidence="4" id="KW-0234">DNA repair</keyword>
<dbReference type="GO" id="GO:0000109">
    <property type="term" value="C:nucleotide-excision repair complex"/>
    <property type="evidence" value="ECO:0007669"/>
    <property type="project" value="TreeGrafter"/>
</dbReference>
<dbReference type="AlphaFoldDB" id="A0A9P4TIY5"/>
<dbReference type="Gene3D" id="2.130.10.10">
    <property type="entry name" value="YVTN repeat-like/Quinoprotein amine dehydrogenase"/>
    <property type="match status" value="1"/>
</dbReference>
<dbReference type="OrthoDB" id="361494at2759"/>
<dbReference type="Proteomes" id="UP000801428">
    <property type="component" value="Unassembled WGS sequence"/>
</dbReference>
<evidence type="ECO:0000256" key="4">
    <source>
        <dbReference type="ARBA" id="ARBA00023204"/>
    </source>
</evidence>
<proteinExistence type="predicted"/>
<name>A0A9P4TIY5_CURKU</name>
<feature type="repeat" description="WD" evidence="5">
    <location>
        <begin position="196"/>
        <end position="231"/>
    </location>
</feature>
<comment type="caution">
    <text evidence="7">The sequence shown here is derived from an EMBL/GenBank/DDBJ whole genome shotgun (WGS) entry which is preliminary data.</text>
</comment>
<dbReference type="PRINTS" id="PR00320">
    <property type="entry name" value="GPROTEINBRPT"/>
</dbReference>
<keyword evidence="3" id="KW-0227">DNA damage</keyword>
<evidence type="ECO:0000313" key="8">
    <source>
        <dbReference type="Proteomes" id="UP000801428"/>
    </source>
</evidence>
<evidence type="ECO:0008006" key="9">
    <source>
        <dbReference type="Google" id="ProtNLM"/>
    </source>
</evidence>
<dbReference type="InterPro" id="IPR020472">
    <property type="entry name" value="WD40_PAC1"/>
</dbReference>
<dbReference type="PANTHER" id="PTHR46202:SF1">
    <property type="entry name" value="DNA EXCISION REPAIR PROTEIN ERCC-8"/>
    <property type="match status" value="1"/>
</dbReference>
<accession>A0A9P4TIY5</accession>
<dbReference type="InterPro" id="IPR001680">
    <property type="entry name" value="WD40_rpt"/>
</dbReference>
<dbReference type="PROSITE" id="PS50082">
    <property type="entry name" value="WD_REPEATS_2"/>
    <property type="match status" value="3"/>
</dbReference>
<dbReference type="SMART" id="SM00320">
    <property type="entry name" value="WD40"/>
    <property type="match status" value="5"/>
</dbReference>
<feature type="region of interest" description="Disordered" evidence="6">
    <location>
        <begin position="418"/>
        <end position="442"/>
    </location>
</feature>
<evidence type="ECO:0000256" key="6">
    <source>
        <dbReference type="SAM" id="MobiDB-lite"/>
    </source>
</evidence>
<evidence type="ECO:0000256" key="3">
    <source>
        <dbReference type="ARBA" id="ARBA00022763"/>
    </source>
</evidence>
<keyword evidence="1 5" id="KW-0853">WD repeat</keyword>